<evidence type="ECO:0000313" key="4">
    <source>
        <dbReference type="Proteomes" id="UP000000305"/>
    </source>
</evidence>
<dbReference type="OrthoDB" id="2436455at2759"/>
<dbReference type="AlphaFoldDB" id="E9FUQ3"/>
<dbReference type="HOGENOM" id="CLU_608686_0_0_1"/>
<dbReference type="Gene3D" id="1.10.287.1490">
    <property type="match status" value="1"/>
</dbReference>
<feature type="region of interest" description="Disordered" evidence="2">
    <location>
        <begin position="332"/>
        <end position="386"/>
    </location>
</feature>
<gene>
    <name evidence="3" type="ORF">DAPPUDRAFT_304777</name>
</gene>
<evidence type="ECO:0000313" key="3">
    <source>
        <dbReference type="EMBL" id="EFX88769.1"/>
    </source>
</evidence>
<feature type="compositionally biased region" description="Polar residues" evidence="2">
    <location>
        <begin position="332"/>
        <end position="349"/>
    </location>
</feature>
<dbReference type="EMBL" id="GL732525">
    <property type="protein sequence ID" value="EFX88769.1"/>
    <property type="molecule type" value="Genomic_DNA"/>
</dbReference>
<name>E9FUQ3_DAPPU</name>
<dbReference type="OMA" id="FMEIRER"/>
<organism evidence="3 4">
    <name type="scientific">Daphnia pulex</name>
    <name type="common">Water flea</name>
    <dbReference type="NCBI Taxonomy" id="6669"/>
    <lineage>
        <taxon>Eukaryota</taxon>
        <taxon>Metazoa</taxon>
        <taxon>Ecdysozoa</taxon>
        <taxon>Arthropoda</taxon>
        <taxon>Crustacea</taxon>
        <taxon>Branchiopoda</taxon>
        <taxon>Diplostraca</taxon>
        <taxon>Cladocera</taxon>
        <taxon>Anomopoda</taxon>
        <taxon>Daphniidae</taxon>
        <taxon>Daphnia</taxon>
    </lineage>
</organism>
<feature type="compositionally biased region" description="Basic and acidic residues" evidence="2">
    <location>
        <begin position="350"/>
        <end position="370"/>
    </location>
</feature>
<evidence type="ECO:0000256" key="1">
    <source>
        <dbReference type="SAM" id="Coils"/>
    </source>
</evidence>
<accession>E9FUQ3</accession>
<feature type="coiled-coil region" evidence="1">
    <location>
        <begin position="47"/>
        <end position="292"/>
    </location>
</feature>
<evidence type="ECO:0000256" key="2">
    <source>
        <dbReference type="SAM" id="MobiDB-lite"/>
    </source>
</evidence>
<dbReference type="InParanoid" id="E9FUQ3"/>
<dbReference type="Proteomes" id="UP000000305">
    <property type="component" value="Unassembled WGS sequence"/>
</dbReference>
<feature type="compositionally biased region" description="Polar residues" evidence="2">
    <location>
        <begin position="371"/>
        <end position="382"/>
    </location>
</feature>
<feature type="compositionally biased region" description="Basic and acidic residues" evidence="2">
    <location>
        <begin position="415"/>
        <end position="424"/>
    </location>
</feature>
<feature type="region of interest" description="Disordered" evidence="2">
    <location>
        <begin position="398"/>
        <end position="431"/>
    </location>
</feature>
<sequence length="450" mass="51213">MEIIRQNSEVVDEDFKDFNLSFEKFIETKNSSFMEIRERLQDKQFCLTSSVEALQRATIEKSSLENEISGLRTEKMEFENKIKTLTENSVTSESTQEKLRNRNAVLENMKSSASQQILDLQKRVHSVEAELALSNGKAQELAKEKSSLENQLGSLRHQLQASQDKSEKTIRMLIADKEELEKSTKKLTETTAKWKSTHEQMCNRNSALNSSVASSNQQISDLQQSVDALETKLKSSNEKFNDLDVDKKNLESHLGSLRDQLQVCQEKSSRDLEKLRTQMEIERASHEDYKTRLGVTVSNPQESKVLTNEIKHGCPKVASKLSKRFVNDNQNSNAQRNEMLSAPSVFTNEEFQRRPLNDCRKQLETGETSHKNQSNNSGNPSNEFGLANCLEDTVNISSENKDAEKRGSKTLATDGENKPVKIIEESPPSATRKFLQEVRRLLPNDHFPLR</sequence>
<keyword evidence="4" id="KW-1185">Reference proteome</keyword>
<reference evidence="3 4" key="1">
    <citation type="journal article" date="2011" name="Science">
        <title>The ecoresponsive genome of Daphnia pulex.</title>
        <authorList>
            <person name="Colbourne J.K."/>
            <person name="Pfrender M.E."/>
            <person name="Gilbert D."/>
            <person name="Thomas W.K."/>
            <person name="Tucker A."/>
            <person name="Oakley T.H."/>
            <person name="Tokishita S."/>
            <person name="Aerts A."/>
            <person name="Arnold G.J."/>
            <person name="Basu M.K."/>
            <person name="Bauer D.J."/>
            <person name="Caceres C.E."/>
            <person name="Carmel L."/>
            <person name="Casola C."/>
            <person name="Choi J.H."/>
            <person name="Detter J.C."/>
            <person name="Dong Q."/>
            <person name="Dusheyko S."/>
            <person name="Eads B.D."/>
            <person name="Frohlich T."/>
            <person name="Geiler-Samerotte K.A."/>
            <person name="Gerlach D."/>
            <person name="Hatcher P."/>
            <person name="Jogdeo S."/>
            <person name="Krijgsveld J."/>
            <person name="Kriventseva E.V."/>
            <person name="Kultz D."/>
            <person name="Laforsch C."/>
            <person name="Lindquist E."/>
            <person name="Lopez J."/>
            <person name="Manak J.R."/>
            <person name="Muller J."/>
            <person name="Pangilinan J."/>
            <person name="Patwardhan R.P."/>
            <person name="Pitluck S."/>
            <person name="Pritham E.J."/>
            <person name="Rechtsteiner A."/>
            <person name="Rho M."/>
            <person name="Rogozin I.B."/>
            <person name="Sakarya O."/>
            <person name="Salamov A."/>
            <person name="Schaack S."/>
            <person name="Shapiro H."/>
            <person name="Shiga Y."/>
            <person name="Skalitzky C."/>
            <person name="Smith Z."/>
            <person name="Souvorov A."/>
            <person name="Sung W."/>
            <person name="Tang Z."/>
            <person name="Tsuchiya D."/>
            <person name="Tu H."/>
            <person name="Vos H."/>
            <person name="Wang M."/>
            <person name="Wolf Y.I."/>
            <person name="Yamagata H."/>
            <person name="Yamada T."/>
            <person name="Ye Y."/>
            <person name="Shaw J.R."/>
            <person name="Andrews J."/>
            <person name="Crease T.J."/>
            <person name="Tang H."/>
            <person name="Lucas S.M."/>
            <person name="Robertson H.M."/>
            <person name="Bork P."/>
            <person name="Koonin E.V."/>
            <person name="Zdobnov E.M."/>
            <person name="Grigoriev I.V."/>
            <person name="Lynch M."/>
            <person name="Boore J.L."/>
        </authorList>
    </citation>
    <scope>NUCLEOTIDE SEQUENCE [LARGE SCALE GENOMIC DNA]</scope>
</reference>
<keyword evidence="1" id="KW-0175">Coiled coil</keyword>
<dbReference type="KEGG" id="dpx:DAPPUDRAFT_304777"/>
<protein>
    <submittedName>
        <fullName evidence="3">Uncharacterized protein</fullName>
    </submittedName>
</protein>
<proteinExistence type="predicted"/>